<dbReference type="InterPro" id="IPR013087">
    <property type="entry name" value="Znf_C2H2_type"/>
</dbReference>
<dbReference type="AlphaFoldDB" id="A0AA85K9B4"/>
<evidence type="ECO:0000313" key="3">
    <source>
        <dbReference type="WBParaSite" id="TREG1_7030.1"/>
    </source>
</evidence>
<reference evidence="3" key="2">
    <citation type="submission" date="2023-11" db="UniProtKB">
        <authorList>
            <consortium name="WormBaseParasite"/>
        </authorList>
    </citation>
    <scope>IDENTIFICATION</scope>
</reference>
<organism evidence="2 3">
    <name type="scientific">Trichobilharzia regenti</name>
    <name type="common">Nasal bird schistosome</name>
    <dbReference type="NCBI Taxonomy" id="157069"/>
    <lineage>
        <taxon>Eukaryota</taxon>
        <taxon>Metazoa</taxon>
        <taxon>Spiralia</taxon>
        <taxon>Lophotrochozoa</taxon>
        <taxon>Platyhelminthes</taxon>
        <taxon>Trematoda</taxon>
        <taxon>Digenea</taxon>
        <taxon>Strigeidida</taxon>
        <taxon>Schistosomatoidea</taxon>
        <taxon>Schistosomatidae</taxon>
        <taxon>Trichobilharzia</taxon>
    </lineage>
</organism>
<reference evidence="2" key="1">
    <citation type="submission" date="2022-06" db="EMBL/GenBank/DDBJ databases">
        <authorList>
            <person name="Berger JAMES D."/>
            <person name="Berger JAMES D."/>
        </authorList>
    </citation>
    <scope>NUCLEOTIDE SEQUENCE [LARGE SCALE GENOMIC DNA]</scope>
</reference>
<evidence type="ECO:0000259" key="1">
    <source>
        <dbReference type="PROSITE" id="PS00028"/>
    </source>
</evidence>
<dbReference type="Proteomes" id="UP000050795">
    <property type="component" value="Unassembled WGS sequence"/>
</dbReference>
<feature type="domain" description="C2H2-type" evidence="1">
    <location>
        <begin position="31"/>
        <end position="52"/>
    </location>
</feature>
<name>A0AA85K9B4_TRIRE</name>
<dbReference type="PROSITE" id="PS00028">
    <property type="entry name" value="ZINC_FINGER_C2H2_1"/>
    <property type="match status" value="1"/>
</dbReference>
<keyword evidence="2" id="KW-1185">Reference proteome</keyword>
<evidence type="ECO:0000313" key="2">
    <source>
        <dbReference type="Proteomes" id="UP000050795"/>
    </source>
</evidence>
<dbReference type="WBParaSite" id="TREG1_7030.1">
    <property type="protein sequence ID" value="TREG1_7030.1"/>
    <property type="gene ID" value="TREG1_7030"/>
</dbReference>
<accession>A0AA85K9B4</accession>
<sequence>MFDSLFCDQFIQHKSDGCSRLSFGNELFLECSHCDECYISPLDLIAHVECAHGISIMKHTSSMINNPNSFPHEVMSVSDTTSSSFMVADDKSSYNSVNSNDINSAPCESVSQVPSVLSSTSTGYTSIAPGISTTSVVRKTCCLVDGSSPCTQMSSCPILFSQESDCETEQVFDDNSLKPPDDSNPDTTSVCSQINLCAQTTPASTEHQLFSLNCRYHPVFASVQGLFDSTFPLKTISHWSCHQFVSVTELS</sequence>
<proteinExistence type="predicted"/>
<protein>
    <recommendedName>
        <fullName evidence="1">C2H2-type domain-containing protein</fullName>
    </recommendedName>
</protein>